<comment type="PTM">
    <text evidence="5">4'-phosphopantetheine is transferred from CoA to a specific serine of apo-DCP.</text>
</comment>
<dbReference type="AlphaFoldDB" id="A0A7G8TF61"/>
<dbReference type="EMBL" id="CP060286">
    <property type="protein sequence ID" value="QNK42252.1"/>
    <property type="molecule type" value="Genomic_DNA"/>
</dbReference>
<dbReference type="Gene3D" id="1.10.1200.10">
    <property type="entry name" value="ACP-like"/>
    <property type="match status" value="1"/>
</dbReference>
<keyword evidence="3 5" id="KW-0597">Phosphoprotein</keyword>
<dbReference type="GO" id="GO:0036370">
    <property type="term" value="F:D-alanyl carrier activity"/>
    <property type="evidence" value="ECO:0007669"/>
    <property type="project" value="UniProtKB-UniRule"/>
</dbReference>
<evidence type="ECO:0000259" key="6">
    <source>
        <dbReference type="PROSITE" id="PS50075"/>
    </source>
</evidence>
<dbReference type="KEGG" id="cfem:HCR03_08610"/>
<comment type="pathway">
    <text evidence="5">Cell wall biogenesis; lipoteichoic acid biosynthesis.</text>
</comment>
<comment type="similarity">
    <text evidence="5">Belongs to the DltC family.</text>
</comment>
<evidence type="ECO:0000313" key="7">
    <source>
        <dbReference type="EMBL" id="QNK42252.1"/>
    </source>
</evidence>
<evidence type="ECO:0000256" key="2">
    <source>
        <dbReference type="ARBA" id="ARBA00022490"/>
    </source>
</evidence>
<dbReference type="PROSITE" id="PS50075">
    <property type="entry name" value="CARRIER"/>
    <property type="match status" value="1"/>
</dbReference>
<feature type="modified residue" description="O-(pantetheine 4'-phosphoryl)serine" evidence="5">
    <location>
        <position position="36"/>
    </location>
</feature>
<evidence type="ECO:0000256" key="3">
    <source>
        <dbReference type="ARBA" id="ARBA00022553"/>
    </source>
</evidence>
<feature type="domain" description="Carrier" evidence="6">
    <location>
        <begin position="1"/>
        <end position="78"/>
    </location>
</feature>
<dbReference type="InterPro" id="IPR009081">
    <property type="entry name" value="PP-bd_ACP"/>
</dbReference>
<dbReference type="Proteomes" id="UP000515909">
    <property type="component" value="Chromosome"/>
</dbReference>
<dbReference type="HAMAP" id="MF_00565">
    <property type="entry name" value="DltC"/>
    <property type="match status" value="1"/>
</dbReference>
<accession>A0A7G8TF61</accession>
<dbReference type="InterPro" id="IPR003230">
    <property type="entry name" value="DltC"/>
</dbReference>
<keyword evidence="7" id="KW-0436">Ligase</keyword>
<dbReference type="GO" id="GO:0071555">
    <property type="term" value="P:cell wall organization"/>
    <property type="evidence" value="ECO:0007669"/>
    <property type="project" value="UniProtKB-KW"/>
</dbReference>
<comment type="function">
    <text evidence="5">Carrier protein involved in the D-alanylation of lipoteichoic acid (LTA). The loading of thioester-linked D-alanine onto DltC is catalyzed by D-alanine--D-alanyl carrier protein ligase DltA. The DltC-carried D-alanyl group is further transferred to cell membrane phosphatidylglycerol (PG) by forming an ester bond, probably catalyzed by DltD. D-alanylation of LTA plays an important role in modulating the properties of the cell wall in Gram-positive bacteria, influencing the net charge of the cell wall.</text>
</comment>
<reference evidence="7 8" key="1">
    <citation type="submission" date="2020-08" db="EMBL/GenBank/DDBJ databases">
        <title>The isolate Caproiciproducens sp. 7D4C2 produces n-caproate at mildly acidic conditions from hexoses: genome and rBOX comparison with related strains and chain-elongating bacteria.</title>
        <authorList>
            <person name="Esquivel-Elizondo S."/>
            <person name="Bagci C."/>
            <person name="Temovska M."/>
            <person name="Jeon B.S."/>
            <person name="Bessarab I."/>
            <person name="Williams R.B.H."/>
            <person name="Huson D.H."/>
            <person name="Angenent L.T."/>
        </authorList>
    </citation>
    <scope>NUCLEOTIDE SEQUENCE [LARGE SCALE GENOMIC DNA]</scope>
    <source>
        <strain evidence="7 8">7D4C2</strain>
    </source>
</reference>
<dbReference type="UniPathway" id="UPA00556"/>
<organism evidence="7 8">
    <name type="scientific">Caproicibacter fermentans</name>
    <dbReference type="NCBI Taxonomy" id="2576756"/>
    <lineage>
        <taxon>Bacteria</taxon>
        <taxon>Bacillati</taxon>
        <taxon>Bacillota</taxon>
        <taxon>Clostridia</taxon>
        <taxon>Eubacteriales</taxon>
        <taxon>Acutalibacteraceae</taxon>
        <taxon>Caproicibacter</taxon>
    </lineage>
</organism>
<evidence type="ECO:0000256" key="5">
    <source>
        <dbReference type="HAMAP-Rule" id="MF_00565"/>
    </source>
</evidence>
<dbReference type="GO" id="GO:0005737">
    <property type="term" value="C:cytoplasm"/>
    <property type="evidence" value="ECO:0007669"/>
    <property type="project" value="UniProtKB-SubCell"/>
</dbReference>
<sequence length="85" mass="9749">MDFEEIALEILKNVCDTDEISEDPDMDLFEAGFIDSLAVINIILEIEEKFNLRLQPTDLTKTNISTINHFKSFLEKLEKSGKISQ</sequence>
<evidence type="ECO:0000256" key="4">
    <source>
        <dbReference type="ARBA" id="ARBA00023316"/>
    </source>
</evidence>
<keyword evidence="1 5" id="KW-0596">Phosphopantetheine</keyword>
<proteinExistence type="inferred from homology"/>
<evidence type="ECO:0000256" key="1">
    <source>
        <dbReference type="ARBA" id="ARBA00022450"/>
    </source>
</evidence>
<dbReference type="RefSeq" id="WP_187037693.1">
    <property type="nucleotide sequence ID" value="NZ_CP060286.1"/>
</dbReference>
<protein>
    <recommendedName>
        <fullName evidence="5">D-alanyl carrier protein</fullName>
        <shortName evidence="5">DCP</shortName>
    </recommendedName>
    <alternativeName>
        <fullName evidence="5">D-alanine--poly(phosphoribitol) ligase subunit 2</fullName>
    </alternativeName>
</protein>
<dbReference type="GO" id="GO:0016874">
    <property type="term" value="F:ligase activity"/>
    <property type="evidence" value="ECO:0007669"/>
    <property type="project" value="UniProtKB-KW"/>
</dbReference>
<dbReference type="GO" id="GO:0070395">
    <property type="term" value="P:lipoteichoic acid biosynthetic process"/>
    <property type="evidence" value="ECO:0007669"/>
    <property type="project" value="UniProtKB-UniRule"/>
</dbReference>
<comment type="subcellular location">
    <subcellularLocation>
        <location evidence="5">Cytoplasm</location>
    </subcellularLocation>
</comment>
<keyword evidence="2 5" id="KW-0963">Cytoplasm</keyword>
<dbReference type="SUPFAM" id="SSF47336">
    <property type="entry name" value="ACP-like"/>
    <property type="match status" value="1"/>
</dbReference>
<keyword evidence="4 5" id="KW-0961">Cell wall biogenesis/degradation</keyword>
<gene>
    <name evidence="5" type="primary">dltC</name>
    <name evidence="7" type="ORF">HCR03_08610</name>
</gene>
<name>A0A7G8TF61_9FIRM</name>
<dbReference type="Pfam" id="PF00550">
    <property type="entry name" value="PP-binding"/>
    <property type="match status" value="1"/>
</dbReference>
<dbReference type="InterPro" id="IPR036736">
    <property type="entry name" value="ACP-like_sf"/>
</dbReference>
<evidence type="ECO:0000313" key="8">
    <source>
        <dbReference type="Proteomes" id="UP000515909"/>
    </source>
</evidence>